<dbReference type="CDD" id="cd05398">
    <property type="entry name" value="NT_ClassII-CCAase"/>
    <property type="match status" value="1"/>
</dbReference>
<dbReference type="Proteomes" id="UP000886785">
    <property type="component" value="Unassembled WGS sequence"/>
</dbReference>
<sequence length="437" mass="49650">MILERLEQAGFAAYVVGGCVRDSLLGKVPHDWDVCTSARPEQVQDCFRDFRVLETGIRHGTVTVLAGQEPYEITTFRVESAYSDSRHPDSVTFVRRVEDDLARRDFTVNAMAYSPSRGLVDLFDGQGDLRRERIRCVGEADLRFQEDALRILRALRFASTYGFRVEEETARSVHQNRGLLRKIAPERIRVELEKLLDGVGAEQILREYADVICTVIPELAPLLDFDQKNPHHIYTVWEHTIHAVGAAKSGTLARLCLLLHDIGKPACCTEDDRGVRHFYGHPEKGAEIAEEILRRLRFDTETIRRVTEIVRIHDSAIGSGKPAIRRWLNRIGGEQLRLLLEVKEADARAQAPEFLQGNLEKVKEAAQTLEEVQQEESCFRLRDLRVGGRDLMSIGIPSGPALGRILETLLQQVMEERLPNEKEPLLREAKNLWEDSC</sequence>
<evidence type="ECO:0000256" key="8">
    <source>
        <dbReference type="ARBA" id="ARBA00022884"/>
    </source>
</evidence>
<gene>
    <name evidence="13" type="ORF">IAA54_06385</name>
</gene>
<feature type="domain" description="tRNA nucleotidyltransferase/poly(A) polymerase RNA and SrmB- binding" evidence="11">
    <location>
        <begin position="162"/>
        <end position="207"/>
    </location>
</feature>
<comment type="similarity">
    <text evidence="9">Belongs to the tRNA nucleotidyltransferase/poly(A) polymerase family.</text>
</comment>
<keyword evidence="7" id="KW-0460">Magnesium</keyword>
<dbReference type="InterPro" id="IPR050264">
    <property type="entry name" value="Bact_CCA-adding_enz_type3_sf"/>
</dbReference>
<dbReference type="InterPro" id="IPR043519">
    <property type="entry name" value="NT_sf"/>
</dbReference>
<keyword evidence="6" id="KW-0547">Nucleotide-binding</keyword>
<evidence type="ECO:0000256" key="7">
    <source>
        <dbReference type="ARBA" id="ARBA00022842"/>
    </source>
</evidence>
<feature type="domain" description="Poly A polymerase head" evidence="10">
    <location>
        <begin position="13"/>
        <end position="135"/>
    </location>
</feature>
<dbReference type="SUPFAM" id="SSF81301">
    <property type="entry name" value="Nucleotidyltransferase"/>
    <property type="match status" value="1"/>
</dbReference>
<evidence type="ECO:0000313" key="14">
    <source>
        <dbReference type="Proteomes" id="UP000886785"/>
    </source>
</evidence>
<dbReference type="CDD" id="cd00077">
    <property type="entry name" value="HDc"/>
    <property type="match status" value="1"/>
</dbReference>
<evidence type="ECO:0000256" key="4">
    <source>
        <dbReference type="ARBA" id="ARBA00022695"/>
    </source>
</evidence>
<organism evidence="13 14">
    <name type="scientific">Candidatus Gallacutalibacter pullicola</name>
    <dbReference type="NCBI Taxonomy" id="2840830"/>
    <lineage>
        <taxon>Bacteria</taxon>
        <taxon>Bacillati</taxon>
        <taxon>Bacillota</taxon>
        <taxon>Clostridia</taxon>
        <taxon>Eubacteriales</taxon>
        <taxon>Candidatus Gallacutalibacter</taxon>
    </lineage>
</organism>
<evidence type="ECO:0000256" key="2">
    <source>
        <dbReference type="ARBA" id="ARBA00022679"/>
    </source>
</evidence>
<evidence type="ECO:0000313" key="13">
    <source>
        <dbReference type="EMBL" id="HIR57277.1"/>
    </source>
</evidence>
<feature type="domain" description="CCA-adding enzyme C-terminal" evidence="12">
    <location>
        <begin position="288"/>
        <end position="427"/>
    </location>
</feature>
<dbReference type="Gene3D" id="1.10.246.80">
    <property type="match status" value="1"/>
</dbReference>
<dbReference type="GO" id="GO:0016779">
    <property type="term" value="F:nucleotidyltransferase activity"/>
    <property type="evidence" value="ECO:0007669"/>
    <property type="project" value="UniProtKB-KW"/>
</dbReference>
<dbReference type="Gene3D" id="3.30.460.10">
    <property type="entry name" value="Beta Polymerase, domain 2"/>
    <property type="match status" value="1"/>
</dbReference>
<keyword evidence="3" id="KW-0819">tRNA processing</keyword>
<evidence type="ECO:0000256" key="1">
    <source>
        <dbReference type="ARBA" id="ARBA00001946"/>
    </source>
</evidence>
<evidence type="ECO:0000259" key="11">
    <source>
        <dbReference type="Pfam" id="PF12627"/>
    </source>
</evidence>
<dbReference type="InterPro" id="IPR032810">
    <property type="entry name" value="CCA-adding_enz_C"/>
</dbReference>
<dbReference type="GO" id="GO:0000049">
    <property type="term" value="F:tRNA binding"/>
    <property type="evidence" value="ECO:0007669"/>
    <property type="project" value="TreeGrafter"/>
</dbReference>
<reference evidence="13" key="2">
    <citation type="journal article" date="2021" name="PeerJ">
        <title>Extensive microbial diversity within the chicken gut microbiome revealed by metagenomics and culture.</title>
        <authorList>
            <person name="Gilroy R."/>
            <person name="Ravi A."/>
            <person name="Getino M."/>
            <person name="Pursley I."/>
            <person name="Horton D.L."/>
            <person name="Alikhan N.F."/>
            <person name="Baker D."/>
            <person name="Gharbi K."/>
            <person name="Hall N."/>
            <person name="Watson M."/>
            <person name="Adriaenssens E.M."/>
            <person name="Foster-Nyarko E."/>
            <person name="Jarju S."/>
            <person name="Secka A."/>
            <person name="Antonio M."/>
            <person name="Oren A."/>
            <person name="Chaudhuri R.R."/>
            <person name="La Ragione R."/>
            <person name="Hildebrand F."/>
            <person name="Pallen M.J."/>
        </authorList>
    </citation>
    <scope>NUCLEOTIDE SEQUENCE</scope>
    <source>
        <strain evidence="13">ChiSjej1B19-7085</strain>
    </source>
</reference>
<keyword evidence="4" id="KW-0548">Nucleotidyltransferase</keyword>
<dbReference type="Pfam" id="PF12627">
    <property type="entry name" value="PolyA_pol_RNAbd"/>
    <property type="match status" value="1"/>
</dbReference>
<dbReference type="InterPro" id="IPR003607">
    <property type="entry name" value="HD/PDEase_dom"/>
</dbReference>
<dbReference type="PANTHER" id="PTHR46173:SF1">
    <property type="entry name" value="CCA TRNA NUCLEOTIDYLTRANSFERASE 1, MITOCHONDRIAL"/>
    <property type="match status" value="1"/>
</dbReference>
<evidence type="ECO:0000256" key="5">
    <source>
        <dbReference type="ARBA" id="ARBA00022723"/>
    </source>
</evidence>
<dbReference type="PROSITE" id="PS51257">
    <property type="entry name" value="PROKAR_LIPOPROTEIN"/>
    <property type="match status" value="1"/>
</dbReference>
<dbReference type="GO" id="GO:0008033">
    <property type="term" value="P:tRNA processing"/>
    <property type="evidence" value="ECO:0007669"/>
    <property type="project" value="UniProtKB-KW"/>
</dbReference>
<keyword evidence="8 9" id="KW-0694">RNA-binding</keyword>
<dbReference type="PANTHER" id="PTHR46173">
    <property type="entry name" value="CCA TRNA NUCLEOTIDYLTRANSFERASE 1, MITOCHONDRIAL"/>
    <property type="match status" value="1"/>
</dbReference>
<dbReference type="GO" id="GO:0046872">
    <property type="term" value="F:metal ion binding"/>
    <property type="evidence" value="ECO:0007669"/>
    <property type="project" value="UniProtKB-KW"/>
</dbReference>
<evidence type="ECO:0000259" key="12">
    <source>
        <dbReference type="Pfam" id="PF13735"/>
    </source>
</evidence>
<dbReference type="SUPFAM" id="SSF81891">
    <property type="entry name" value="Poly A polymerase C-terminal region-like"/>
    <property type="match status" value="1"/>
</dbReference>
<protein>
    <submittedName>
        <fullName evidence="13">HD domain-containing protein</fullName>
    </submittedName>
</protein>
<dbReference type="GO" id="GO:0000166">
    <property type="term" value="F:nucleotide binding"/>
    <property type="evidence" value="ECO:0007669"/>
    <property type="project" value="UniProtKB-KW"/>
</dbReference>
<evidence type="ECO:0000256" key="6">
    <source>
        <dbReference type="ARBA" id="ARBA00022741"/>
    </source>
</evidence>
<proteinExistence type="inferred from homology"/>
<comment type="cofactor">
    <cofactor evidence="1">
        <name>Mg(2+)</name>
        <dbReference type="ChEBI" id="CHEBI:18420"/>
    </cofactor>
</comment>
<dbReference type="Pfam" id="PF01743">
    <property type="entry name" value="PolyA_pol"/>
    <property type="match status" value="1"/>
</dbReference>
<keyword evidence="5" id="KW-0479">Metal-binding</keyword>
<dbReference type="Pfam" id="PF13735">
    <property type="entry name" value="tRNA_NucTran2_2"/>
    <property type="match status" value="1"/>
</dbReference>
<reference evidence="13" key="1">
    <citation type="submission" date="2020-10" db="EMBL/GenBank/DDBJ databases">
        <authorList>
            <person name="Gilroy R."/>
        </authorList>
    </citation>
    <scope>NUCLEOTIDE SEQUENCE</scope>
    <source>
        <strain evidence="13">ChiSjej1B19-7085</strain>
    </source>
</reference>
<dbReference type="Gene3D" id="1.10.3090.10">
    <property type="entry name" value="cca-adding enzyme, domain 2"/>
    <property type="match status" value="1"/>
</dbReference>
<dbReference type="EMBL" id="DVHF01000075">
    <property type="protein sequence ID" value="HIR57277.1"/>
    <property type="molecule type" value="Genomic_DNA"/>
</dbReference>
<dbReference type="InterPro" id="IPR002646">
    <property type="entry name" value="PolA_pol_head_dom"/>
</dbReference>
<evidence type="ECO:0000256" key="9">
    <source>
        <dbReference type="RuleBase" id="RU003953"/>
    </source>
</evidence>
<dbReference type="InterPro" id="IPR032828">
    <property type="entry name" value="PolyA_RNA-bd"/>
</dbReference>
<dbReference type="AlphaFoldDB" id="A0A9D1J1A8"/>
<comment type="caution">
    <text evidence="13">The sequence shown here is derived from an EMBL/GenBank/DDBJ whole genome shotgun (WGS) entry which is preliminary data.</text>
</comment>
<evidence type="ECO:0000256" key="3">
    <source>
        <dbReference type="ARBA" id="ARBA00022694"/>
    </source>
</evidence>
<name>A0A9D1J1A8_9FIRM</name>
<evidence type="ECO:0000259" key="10">
    <source>
        <dbReference type="Pfam" id="PF01743"/>
    </source>
</evidence>
<keyword evidence="2 9" id="KW-0808">Transferase</keyword>
<accession>A0A9D1J1A8</accession>